<reference evidence="4" key="1">
    <citation type="submission" date="2018-04" db="EMBL/GenBank/DDBJ databases">
        <authorList>
            <person name="Cornet L."/>
        </authorList>
    </citation>
    <scope>NUCLEOTIDE SEQUENCE [LARGE SCALE GENOMIC DNA]</scope>
</reference>
<dbReference type="InterPro" id="IPR019845">
    <property type="entry name" value="Squalene/phytoene_synthase_CS"/>
</dbReference>
<proteinExistence type="predicted"/>
<keyword evidence="2" id="KW-0808">Transferase</keyword>
<dbReference type="InterPro" id="IPR002060">
    <property type="entry name" value="Squ/phyt_synthse"/>
</dbReference>
<dbReference type="GO" id="GO:0051996">
    <property type="term" value="F:squalene synthase [NAD(P)H] activity"/>
    <property type="evidence" value="ECO:0007669"/>
    <property type="project" value="InterPro"/>
</dbReference>
<dbReference type="PROSITE" id="PS01044">
    <property type="entry name" value="SQUALEN_PHYTOEN_SYN_1"/>
    <property type="match status" value="1"/>
</dbReference>
<reference evidence="3 4" key="2">
    <citation type="submission" date="2018-06" db="EMBL/GenBank/DDBJ databases">
        <title>Metagenomic assembly of (sub)arctic Cyanobacteria and their associated microbiome from non-axenic cultures.</title>
        <authorList>
            <person name="Baurain D."/>
        </authorList>
    </citation>
    <scope>NUCLEOTIDE SEQUENCE [LARGE SCALE GENOMIC DNA]</scope>
    <source>
        <strain evidence="3">ULC129bin1</strain>
    </source>
</reference>
<evidence type="ECO:0000256" key="1">
    <source>
        <dbReference type="ARBA" id="ARBA00004829"/>
    </source>
</evidence>
<name>A0A2W4USC3_9CYAN</name>
<dbReference type="SUPFAM" id="SSF48576">
    <property type="entry name" value="Terpenoid synthases"/>
    <property type="match status" value="1"/>
</dbReference>
<accession>A0A2W4USC3</accession>
<dbReference type="AlphaFoldDB" id="A0A2W4USC3"/>
<organism evidence="3 4">
    <name type="scientific">Leptolyngbya foveolarum</name>
    <dbReference type="NCBI Taxonomy" id="47253"/>
    <lineage>
        <taxon>Bacteria</taxon>
        <taxon>Bacillati</taxon>
        <taxon>Cyanobacteriota</taxon>
        <taxon>Cyanophyceae</taxon>
        <taxon>Leptolyngbyales</taxon>
        <taxon>Leptolyngbyaceae</taxon>
        <taxon>Leptolyngbya group</taxon>
        <taxon>Leptolyngbya</taxon>
    </lineage>
</organism>
<comment type="caution">
    <text evidence="3">The sequence shown here is derived from an EMBL/GenBank/DDBJ whole genome shotgun (WGS) entry which is preliminary data.</text>
</comment>
<dbReference type="Pfam" id="PF00494">
    <property type="entry name" value="SQS_PSY"/>
    <property type="match status" value="1"/>
</dbReference>
<evidence type="ECO:0000313" key="3">
    <source>
        <dbReference type="EMBL" id="PZO22167.1"/>
    </source>
</evidence>
<evidence type="ECO:0000256" key="2">
    <source>
        <dbReference type="ARBA" id="ARBA00022679"/>
    </source>
</evidence>
<gene>
    <name evidence="3" type="ORF">DCF25_03605</name>
</gene>
<dbReference type="Gene3D" id="1.10.600.10">
    <property type="entry name" value="Farnesyl Diphosphate Synthase"/>
    <property type="match status" value="1"/>
</dbReference>
<dbReference type="PANTHER" id="PTHR11626">
    <property type="entry name" value="FARNESYL-DIPHOSPHATE FARNESYLTRANSFERASE"/>
    <property type="match status" value="1"/>
</dbReference>
<dbReference type="PANTHER" id="PTHR11626:SF2">
    <property type="entry name" value="SQUALENE SYNTHASE"/>
    <property type="match status" value="1"/>
</dbReference>
<evidence type="ECO:0000313" key="4">
    <source>
        <dbReference type="Proteomes" id="UP000249354"/>
    </source>
</evidence>
<dbReference type="GO" id="GO:0045338">
    <property type="term" value="P:farnesyl diphosphate metabolic process"/>
    <property type="evidence" value="ECO:0007669"/>
    <property type="project" value="InterPro"/>
</dbReference>
<dbReference type="InterPro" id="IPR008949">
    <property type="entry name" value="Isoprenoid_synthase_dom_sf"/>
</dbReference>
<dbReference type="InterPro" id="IPR044844">
    <property type="entry name" value="Trans_IPPS_euk-type"/>
</dbReference>
<sequence>MSSADSALSLLKATSRTFFIPISLLPTGLQEAVAAAYLCMRAIDQIEDNADMEPALKAQLLRQVSLNLQAGTADSTPDDFVRGLETTGLALEEVTLRIGEWSLLAPATIAPRIWDATAAMADRMAYWAERNWLIENEQDLDCYSFSVAGAVGLMLSDLWAWHDGTETNRSHAIGFGRGLQSINILRNHAEDMTRGVDFYPVGWTDADMQRYAKRNLALADAYIAALPKGPALTFCEIPLALANGTLAAIAQGKEKLSRSDVISIVARLTSGKFAPAAR</sequence>
<dbReference type="EMBL" id="QBMC01000013">
    <property type="protein sequence ID" value="PZO22167.1"/>
    <property type="molecule type" value="Genomic_DNA"/>
</dbReference>
<protein>
    <submittedName>
        <fullName evidence="3">Phytoene/squalene synthase family protein</fullName>
    </submittedName>
</protein>
<dbReference type="Proteomes" id="UP000249354">
    <property type="component" value="Unassembled WGS sequence"/>
</dbReference>
<comment type="pathway">
    <text evidence="1">Carotenoid biosynthesis.</text>
</comment>